<comment type="caution">
    <text evidence="4">The sequence shown here is derived from an EMBL/GenBank/DDBJ whole genome shotgun (WGS) entry which is preliminary data.</text>
</comment>
<accession>A0A8H3WFH2</accession>
<dbReference type="PROSITE" id="PS00497">
    <property type="entry name" value="TYROSINASE_1"/>
    <property type="match status" value="1"/>
</dbReference>
<evidence type="ECO:0000259" key="2">
    <source>
        <dbReference type="PROSITE" id="PS00497"/>
    </source>
</evidence>
<dbReference type="PROSITE" id="PS00498">
    <property type="entry name" value="TYROSINASE_2"/>
    <property type="match status" value="1"/>
</dbReference>
<gene>
    <name evidence="4" type="ORF">GQ607_005807</name>
</gene>
<feature type="domain" description="Tyrosinase copper-binding" evidence="3">
    <location>
        <begin position="251"/>
        <end position="262"/>
    </location>
</feature>
<feature type="signal peptide" evidence="1">
    <location>
        <begin position="1"/>
        <end position="23"/>
    </location>
</feature>
<evidence type="ECO:0000313" key="5">
    <source>
        <dbReference type="Proteomes" id="UP000434172"/>
    </source>
</evidence>
<keyword evidence="5" id="KW-1185">Reference proteome</keyword>
<feature type="chain" id="PRO_5034009839" description="Tyrosinase copper-binding domain-containing protein" evidence="1">
    <location>
        <begin position="24"/>
        <end position="1022"/>
    </location>
</feature>
<name>A0A8H3WFH2_9PEZI</name>
<proteinExistence type="predicted"/>
<feature type="domain" description="Tyrosinase copper-binding" evidence="2">
    <location>
        <begin position="85"/>
        <end position="102"/>
    </location>
</feature>
<dbReference type="AlphaFoldDB" id="A0A8H3WFH2"/>
<dbReference type="Proteomes" id="UP000434172">
    <property type="component" value="Unassembled WGS sequence"/>
</dbReference>
<dbReference type="GO" id="GO:0016491">
    <property type="term" value="F:oxidoreductase activity"/>
    <property type="evidence" value="ECO:0007669"/>
    <property type="project" value="InterPro"/>
</dbReference>
<dbReference type="InterPro" id="IPR002227">
    <property type="entry name" value="Tyrosinase_Cu-bd"/>
</dbReference>
<evidence type="ECO:0000259" key="3">
    <source>
        <dbReference type="PROSITE" id="PS00498"/>
    </source>
</evidence>
<dbReference type="Gene3D" id="1.10.1280.10">
    <property type="entry name" value="Di-copper center containing domain from catechol oxidase"/>
    <property type="match status" value="1"/>
</dbReference>
<dbReference type="PRINTS" id="PR00092">
    <property type="entry name" value="TYROSINASE"/>
</dbReference>
<sequence>MRSLSFARDVALLVSAIANPVFGLPVANNTQVAQRVEWRSLSDSAKADYIKAVKCLDSLPSKLGLETSRYNDFPYVHAHLNIQIHFVAQFLPWHRYFVHIYETALRDECSYTGPMTYWDWTLDSEDMSKSPVFSTDATTGFGGNGLNGGLTSPSRPNPLTMCVIDGAFANFTVPYFDTTPRAHCLNRGFNDGIGVDNGKFQGKAYSPARISEITETSGNFSQFATALENGPHGAIHNSVGGDLIPSTSPNDPLFFLHHVQIDRLWWLWQQEAPESRTQDFSGIRILEAGQVDERPASLNDILIPRCSTASRLSIATTCNMICDICRDGIEANVPKGVWGEERGTLVIWDHHLTCSTLKASVEAGCYICNRIWICLAPKHQTYVIGLTEQTHTPGVDELSVENEKSCHDSNAVTQMQLWWHLDDRYEKFETMTASINLRRTYPSSTLATKYQWSNIGNFLIHPYSGNFKPIYPIRADGELRTPRPLAEITSSKDALLQAKKWCDECVQGHTRCRASANATWYPTRLVDFGSRGTSCSHFRLVQPSKEHLTGPYMTLSHCWGQADCLKLTTDNLTELSSWLPVTTLPQLYREAGDVARLLGVRYLWIDSLCIIQDGDKMSDWRHESTLMDKVYSAAFCNISASMAPDAHHSLFHDRQTEAYMWQTVQLKRQGQTSVYRIVDEDTWRTDVHDAPVNSRAWVLQERLLSRRILHFGERQISWECREKNAAELYPEDVPRTILCQVNPSPRQLSKFDEKRVALSESDPAYTYVLCAWEDIVSTYSGSKLSFSADRMIALSAVAKKMAQVLNDEYVAGMWYRTLKQEMLWSVRDSVQISTCSESSYRAPSWSWAAADGSVFSSGRVVYPTEFFIDIEDYHLDYVTEEVTGLLKGGWIRLWGALKTLSLTRTQRTDELKELNWEATINITKYQTYGTIMSVALDTFHQDFEFQNAESSLYCIPCALEETQGFKIMLLEIQDRSRGIFRRIGMITHLDEESREQILGPCDDEHSFPCEEYRSGKHLLRII</sequence>
<dbReference type="EMBL" id="WOWK01000026">
    <property type="protein sequence ID" value="KAF0327043.1"/>
    <property type="molecule type" value="Genomic_DNA"/>
</dbReference>
<dbReference type="InterPro" id="IPR008922">
    <property type="entry name" value="Di-copper_centre_dom_sf"/>
</dbReference>
<evidence type="ECO:0000256" key="1">
    <source>
        <dbReference type="SAM" id="SignalP"/>
    </source>
</evidence>
<dbReference type="Pfam" id="PF06985">
    <property type="entry name" value="HET"/>
    <property type="match status" value="1"/>
</dbReference>
<dbReference type="OrthoDB" id="6132182at2759"/>
<evidence type="ECO:0000313" key="4">
    <source>
        <dbReference type="EMBL" id="KAF0327043.1"/>
    </source>
</evidence>
<dbReference type="PANTHER" id="PTHR33112">
    <property type="entry name" value="DOMAIN PROTEIN, PUTATIVE-RELATED"/>
    <property type="match status" value="1"/>
</dbReference>
<keyword evidence="1" id="KW-0732">Signal</keyword>
<dbReference type="SUPFAM" id="SSF48056">
    <property type="entry name" value="Di-copper centre-containing domain"/>
    <property type="match status" value="1"/>
</dbReference>
<dbReference type="Pfam" id="PF00264">
    <property type="entry name" value="Tyrosinase"/>
    <property type="match status" value="1"/>
</dbReference>
<protein>
    <recommendedName>
        <fullName evidence="2 3">Tyrosinase copper-binding domain-containing protein</fullName>
    </recommendedName>
</protein>
<reference evidence="4 5" key="1">
    <citation type="submission" date="2019-12" db="EMBL/GenBank/DDBJ databases">
        <title>A genome sequence resource for the geographically widespread anthracnose pathogen Colletotrichum asianum.</title>
        <authorList>
            <person name="Meng Y."/>
        </authorList>
    </citation>
    <scope>NUCLEOTIDE SEQUENCE [LARGE SCALE GENOMIC DNA]</scope>
    <source>
        <strain evidence="4 5">ICMP 18580</strain>
    </source>
</reference>
<dbReference type="PANTHER" id="PTHR33112:SF11">
    <property type="entry name" value="HETEROKARYON INCOMPATIBILITY DOMAIN-CONTAINING PROTEIN"/>
    <property type="match status" value="1"/>
</dbReference>
<organism evidence="4 5">
    <name type="scientific">Colletotrichum asianum</name>
    <dbReference type="NCBI Taxonomy" id="702518"/>
    <lineage>
        <taxon>Eukaryota</taxon>
        <taxon>Fungi</taxon>
        <taxon>Dikarya</taxon>
        <taxon>Ascomycota</taxon>
        <taxon>Pezizomycotina</taxon>
        <taxon>Sordariomycetes</taxon>
        <taxon>Hypocreomycetidae</taxon>
        <taxon>Glomerellales</taxon>
        <taxon>Glomerellaceae</taxon>
        <taxon>Colletotrichum</taxon>
        <taxon>Colletotrichum gloeosporioides species complex</taxon>
    </lineage>
</organism>
<dbReference type="InterPro" id="IPR010730">
    <property type="entry name" value="HET"/>
</dbReference>